<dbReference type="Pfam" id="PF00639">
    <property type="entry name" value="Rotamase"/>
    <property type="match status" value="1"/>
</dbReference>
<dbReference type="AlphaFoldDB" id="A0A1N7NU38"/>
<sequence length="126" mass="14100">MTIIPLNHILLKSPLLADDILKELTLGARFEDLAAEHSACPSGSNKGFAGNHDVDDLPEEMIQAMQEYDGSCPWIGPVKTHYGFHIIRPAGQIGELRERIDDLQATDAQHEEEKIEKQQIDPQEED</sequence>
<dbReference type="OrthoDB" id="6120872at2"/>
<evidence type="ECO:0000313" key="4">
    <source>
        <dbReference type="EMBL" id="SIT01812.1"/>
    </source>
</evidence>
<feature type="compositionally biased region" description="Basic and acidic residues" evidence="2">
    <location>
        <begin position="99"/>
        <end position="119"/>
    </location>
</feature>
<dbReference type="PROSITE" id="PS50198">
    <property type="entry name" value="PPIC_PPIASE_2"/>
    <property type="match status" value="1"/>
</dbReference>
<reference evidence="5" key="1">
    <citation type="submission" date="2017-01" db="EMBL/GenBank/DDBJ databases">
        <authorList>
            <person name="Varghese N."/>
            <person name="Submissions S."/>
        </authorList>
    </citation>
    <scope>NUCLEOTIDE SEQUENCE [LARGE SCALE GENOMIC DNA]</scope>
    <source>
        <strain evidence="5">DSM 24913</strain>
    </source>
</reference>
<dbReference type="GO" id="GO:0003755">
    <property type="term" value="F:peptidyl-prolyl cis-trans isomerase activity"/>
    <property type="evidence" value="ECO:0007669"/>
    <property type="project" value="UniProtKB-KW"/>
</dbReference>
<protein>
    <submittedName>
        <fullName evidence="4">Peptidyl-prolyl cis-trans isomerase C</fullName>
    </submittedName>
</protein>
<keyword evidence="1 4" id="KW-0413">Isomerase</keyword>
<keyword evidence="1" id="KW-0697">Rotamase</keyword>
<accession>A0A1N7NU38</accession>
<evidence type="ECO:0000256" key="1">
    <source>
        <dbReference type="PROSITE-ProRule" id="PRU00278"/>
    </source>
</evidence>
<dbReference type="InterPro" id="IPR000297">
    <property type="entry name" value="PPIase_PpiC"/>
</dbReference>
<gene>
    <name evidence="4" type="ORF">SAMN05421686_107259</name>
</gene>
<dbReference type="Gene3D" id="3.10.50.40">
    <property type="match status" value="1"/>
</dbReference>
<dbReference type="RefSeq" id="WP_076516668.1">
    <property type="nucleotide sequence ID" value="NZ_FTOH01000007.1"/>
</dbReference>
<evidence type="ECO:0000256" key="2">
    <source>
        <dbReference type="SAM" id="MobiDB-lite"/>
    </source>
</evidence>
<keyword evidence="5" id="KW-1185">Reference proteome</keyword>
<dbReference type="EMBL" id="FTOH01000007">
    <property type="protein sequence ID" value="SIT01812.1"/>
    <property type="molecule type" value="Genomic_DNA"/>
</dbReference>
<dbReference type="InterPro" id="IPR046357">
    <property type="entry name" value="PPIase_dom_sf"/>
</dbReference>
<organism evidence="4 5">
    <name type="scientific">Thalassolituus maritimus</name>
    <dbReference type="NCBI Taxonomy" id="484498"/>
    <lineage>
        <taxon>Bacteria</taxon>
        <taxon>Pseudomonadati</taxon>
        <taxon>Pseudomonadota</taxon>
        <taxon>Gammaproteobacteria</taxon>
        <taxon>Oceanospirillales</taxon>
        <taxon>Oceanospirillaceae</taxon>
        <taxon>Thalassolituus</taxon>
    </lineage>
</organism>
<evidence type="ECO:0000313" key="5">
    <source>
        <dbReference type="Proteomes" id="UP000185639"/>
    </source>
</evidence>
<dbReference type="Proteomes" id="UP000185639">
    <property type="component" value="Unassembled WGS sequence"/>
</dbReference>
<proteinExistence type="predicted"/>
<dbReference type="SUPFAM" id="SSF54534">
    <property type="entry name" value="FKBP-like"/>
    <property type="match status" value="1"/>
</dbReference>
<name>A0A1N7NU38_9GAMM</name>
<dbReference type="STRING" id="484498.SAMN05421686_107259"/>
<feature type="domain" description="PpiC" evidence="3">
    <location>
        <begin position="1"/>
        <end position="91"/>
    </location>
</feature>
<evidence type="ECO:0000259" key="3">
    <source>
        <dbReference type="PROSITE" id="PS50198"/>
    </source>
</evidence>
<feature type="region of interest" description="Disordered" evidence="2">
    <location>
        <begin position="99"/>
        <end position="126"/>
    </location>
</feature>